<dbReference type="EMBL" id="GL732563">
    <property type="protein sequence ID" value="EFX77276.1"/>
    <property type="molecule type" value="Genomic_DNA"/>
</dbReference>
<proteinExistence type="predicted"/>
<dbReference type="HOGENOM" id="CLU_2252730_0_0_1"/>
<dbReference type="KEGG" id="dpx:DAPPUDRAFT_247836"/>
<protein>
    <submittedName>
        <fullName evidence="1">Uncharacterized protein</fullName>
    </submittedName>
</protein>
<accession>E9GSZ1</accession>
<keyword evidence="2" id="KW-1185">Reference proteome</keyword>
<name>E9GSZ1_DAPPU</name>
<organism evidence="1 2">
    <name type="scientific">Daphnia pulex</name>
    <name type="common">Water flea</name>
    <dbReference type="NCBI Taxonomy" id="6669"/>
    <lineage>
        <taxon>Eukaryota</taxon>
        <taxon>Metazoa</taxon>
        <taxon>Ecdysozoa</taxon>
        <taxon>Arthropoda</taxon>
        <taxon>Crustacea</taxon>
        <taxon>Branchiopoda</taxon>
        <taxon>Diplostraca</taxon>
        <taxon>Cladocera</taxon>
        <taxon>Anomopoda</taxon>
        <taxon>Daphniidae</taxon>
        <taxon>Daphnia</taxon>
    </lineage>
</organism>
<dbReference type="Proteomes" id="UP000000305">
    <property type="component" value="Unassembled WGS sequence"/>
</dbReference>
<dbReference type="InParanoid" id="E9GSZ1"/>
<gene>
    <name evidence="1" type="ORF">DAPPUDRAFT_247836</name>
</gene>
<dbReference type="AlphaFoldDB" id="E9GSZ1"/>
<evidence type="ECO:0000313" key="2">
    <source>
        <dbReference type="Proteomes" id="UP000000305"/>
    </source>
</evidence>
<evidence type="ECO:0000313" key="1">
    <source>
        <dbReference type="EMBL" id="EFX77276.1"/>
    </source>
</evidence>
<sequence length="104" mass="11625">MSAFISEVMRNGFDATYLKGKKLTNQVAKQGRNLKTAMEPDDVHKVAKQGRNLKTAMEPDDVHKVIGVEVSPASKKESQWELHRCIRSTLATFLSNKRVGNLAK</sequence>
<reference evidence="1 2" key="1">
    <citation type="journal article" date="2011" name="Science">
        <title>The ecoresponsive genome of Daphnia pulex.</title>
        <authorList>
            <person name="Colbourne J.K."/>
            <person name="Pfrender M.E."/>
            <person name="Gilbert D."/>
            <person name="Thomas W.K."/>
            <person name="Tucker A."/>
            <person name="Oakley T.H."/>
            <person name="Tokishita S."/>
            <person name="Aerts A."/>
            <person name="Arnold G.J."/>
            <person name="Basu M.K."/>
            <person name="Bauer D.J."/>
            <person name="Caceres C.E."/>
            <person name="Carmel L."/>
            <person name="Casola C."/>
            <person name="Choi J.H."/>
            <person name="Detter J.C."/>
            <person name="Dong Q."/>
            <person name="Dusheyko S."/>
            <person name="Eads B.D."/>
            <person name="Frohlich T."/>
            <person name="Geiler-Samerotte K.A."/>
            <person name="Gerlach D."/>
            <person name="Hatcher P."/>
            <person name="Jogdeo S."/>
            <person name="Krijgsveld J."/>
            <person name="Kriventseva E.V."/>
            <person name="Kultz D."/>
            <person name="Laforsch C."/>
            <person name="Lindquist E."/>
            <person name="Lopez J."/>
            <person name="Manak J.R."/>
            <person name="Muller J."/>
            <person name="Pangilinan J."/>
            <person name="Patwardhan R.P."/>
            <person name="Pitluck S."/>
            <person name="Pritham E.J."/>
            <person name="Rechtsteiner A."/>
            <person name="Rho M."/>
            <person name="Rogozin I.B."/>
            <person name="Sakarya O."/>
            <person name="Salamov A."/>
            <person name="Schaack S."/>
            <person name="Shapiro H."/>
            <person name="Shiga Y."/>
            <person name="Skalitzky C."/>
            <person name="Smith Z."/>
            <person name="Souvorov A."/>
            <person name="Sung W."/>
            <person name="Tang Z."/>
            <person name="Tsuchiya D."/>
            <person name="Tu H."/>
            <person name="Vos H."/>
            <person name="Wang M."/>
            <person name="Wolf Y.I."/>
            <person name="Yamagata H."/>
            <person name="Yamada T."/>
            <person name="Ye Y."/>
            <person name="Shaw J.R."/>
            <person name="Andrews J."/>
            <person name="Crease T.J."/>
            <person name="Tang H."/>
            <person name="Lucas S.M."/>
            <person name="Robertson H.M."/>
            <person name="Bork P."/>
            <person name="Koonin E.V."/>
            <person name="Zdobnov E.M."/>
            <person name="Grigoriev I.V."/>
            <person name="Lynch M."/>
            <person name="Boore J.L."/>
        </authorList>
    </citation>
    <scope>NUCLEOTIDE SEQUENCE [LARGE SCALE GENOMIC DNA]</scope>
</reference>